<dbReference type="InterPro" id="IPR007561">
    <property type="entry name" value="Cell_div_SepF/SepF-rel"/>
</dbReference>
<dbReference type="PANTHER" id="PTHR35798:SF1">
    <property type="entry name" value="CELL DIVISION PROTEIN SEPF"/>
    <property type="match status" value="1"/>
</dbReference>
<feature type="region of interest" description="Disordered" evidence="5">
    <location>
        <begin position="1"/>
        <end position="107"/>
    </location>
</feature>
<dbReference type="GO" id="GO:0000917">
    <property type="term" value="P:division septum assembly"/>
    <property type="evidence" value="ECO:0007669"/>
    <property type="project" value="UniProtKB-KW"/>
</dbReference>
<dbReference type="RefSeq" id="WP_010122231.1">
    <property type="nucleotide sequence ID" value="NZ_DAITTW010000108.1"/>
</dbReference>
<evidence type="ECO:0000313" key="6">
    <source>
        <dbReference type="EMBL" id="HCT13693.1"/>
    </source>
</evidence>
<evidence type="ECO:0000256" key="2">
    <source>
        <dbReference type="ARBA" id="ARBA00023210"/>
    </source>
</evidence>
<dbReference type="InterPro" id="IPR038594">
    <property type="entry name" value="SepF-like_sf"/>
</dbReference>
<dbReference type="AlphaFoldDB" id="A0A3D4SWM9"/>
<sequence>MAEGITGKMKDFFGLGSVDSYEDPYHYDEFDDDRDDRGRRDHREPAEDPRDTHAVREPRETREARPSSRYGAPAREPEDAYRRPEAASRYEGEDRHPRSGLYSATTPATPASVEPRFVVVKISEFREAGNLANAFRTGDVVAFSLSGMEKAEATRVLDFSAGLAKGLAGDLKKLGGFRSFVLVPADVTLDRGHLDDLDAKLAGDR</sequence>
<evidence type="ECO:0000256" key="3">
    <source>
        <dbReference type="ARBA" id="ARBA00023306"/>
    </source>
</evidence>
<keyword evidence="1 6" id="KW-0132">Cell division</keyword>
<feature type="compositionally biased region" description="Basic and acidic residues" evidence="5">
    <location>
        <begin position="75"/>
        <end position="97"/>
    </location>
</feature>
<dbReference type="PANTHER" id="PTHR35798">
    <property type="entry name" value="CELL DIVISION PROTEIN SEPF"/>
    <property type="match status" value="1"/>
</dbReference>
<evidence type="ECO:0000256" key="5">
    <source>
        <dbReference type="SAM" id="MobiDB-lite"/>
    </source>
</evidence>
<name>A0A3D4SWM9_9CORY</name>
<protein>
    <submittedName>
        <fullName evidence="6">Cell division protein SepF</fullName>
    </submittedName>
</protein>
<evidence type="ECO:0000256" key="1">
    <source>
        <dbReference type="ARBA" id="ARBA00022618"/>
    </source>
</evidence>
<dbReference type="Pfam" id="PF04472">
    <property type="entry name" value="SepF"/>
    <property type="match status" value="1"/>
</dbReference>
<dbReference type="Proteomes" id="UP000261739">
    <property type="component" value="Unassembled WGS sequence"/>
</dbReference>
<dbReference type="InterPro" id="IPR023052">
    <property type="entry name" value="Cell_div_SepF"/>
</dbReference>
<reference evidence="6 7" key="1">
    <citation type="journal article" date="2018" name="Nat. Biotechnol.">
        <title>A standardized bacterial taxonomy based on genome phylogeny substantially revises the tree of life.</title>
        <authorList>
            <person name="Parks D.H."/>
            <person name="Chuvochina M."/>
            <person name="Waite D.W."/>
            <person name="Rinke C."/>
            <person name="Skarshewski A."/>
            <person name="Chaumeil P.A."/>
            <person name="Hugenholtz P."/>
        </authorList>
    </citation>
    <scope>NUCLEOTIDE SEQUENCE [LARGE SCALE GENOMIC DNA]</scope>
    <source>
        <strain evidence="6">UBA11247</strain>
    </source>
</reference>
<dbReference type="EMBL" id="DQID01000071">
    <property type="protein sequence ID" value="HCT13693.1"/>
    <property type="molecule type" value="Genomic_DNA"/>
</dbReference>
<gene>
    <name evidence="6" type="ORF">DIW82_02555</name>
</gene>
<organism evidence="6 7">
    <name type="scientific">Corynebacterium nuruki</name>
    <dbReference type="NCBI Taxonomy" id="1032851"/>
    <lineage>
        <taxon>Bacteria</taxon>
        <taxon>Bacillati</taxon>
        <taxon>Actinomycetota</taxon>
        <taxon>Actinomycetes</taxon>
        <taxon>Mycobacteriales</taxon>
        <taxon>Corynebacteriaceae</taxon>
        <taxon>Corynebacterium</taxon>
    </lineage>
</organism>
<comment type="function">
    <text evidence="4">Cell division protein that is part of the divisome complex and is recruited early to the Z-ring. Probably stimulates Z-ring formation, perhaps through the cross-linking of FtsZ protofilaments. Its function overlaps with FtsA.</text>
</comment>
<keyword evidence="3" id="KW-0131">Cell cycle</keyword>
<accession>A0A3D4SWM9</accession>
<evidence type="ECO:0000256" key="4">
    <source>
        <dbReference type="ARBA" id="ARBA00044936"/>
    </source>
</evidence>
<proteinExistence type="predicted"/>
<feature type="compositionally biased region" description="Basic and acidic residues" evidence="5">
    <location>
        <begin position="35"/>
        <end position="66"/>
    </location>
</feature>
<keyword evidence="2" id="KW-0717">Septation</keyword>
<comment type="caution">
    <text evidence="6">The sequence shown here is derived from an EMBL/GenBank/DDBJ whole genome shotgun (WGS) entry which is preliminary data.</text>
</comment>
<dbReference type="STRING" id="863239.GCA_000213935_00314"/>
<dbReference type="Gene3D" id="3.30.110.150">
    <property type="entry name" value="SepF-like protein"/>
    <property type="match status" value="1"/>
</dbReference>
<evidence type="ECO:0000313" key="7">
    <source>
        <dbReference type="Proteomes" id="UP000261739"/>
    </source>
</evidence>